<evidence type="ECO:0000256" key="1">
    <source>
        <dbReference type="SAM" id="SignalP"/>
    </source>
</evidence>
<proteinExistence type="predicted"/>
<sequence>MKSTILKAFAMPLAAFALASAGAASTADAEKSKTSAVIQAYIHNPAEDDCEPVTVNCEPGNGQLCTSGSFEAYGKINENSDCNVQLRRL</sequence>
<reference evidence="3 5" key="3">
    <citation type="submission" date="2016-11" db="EMBL/GenBank/DDBJ databases">
        <title>Whole genomes of Flavobacteriaceae.</title>
        <authorList>
            <person name="Stine C."/>
            <person name="Li C."/>
            <person name="Tadesse D."/>
        </authorList>
    </citation>
    <scope>NUCLEOTIDE SEQUENCE [LARGE SCALE GENOMIC DNA]</scope>
    <source>
        <strain evidence="3 5">ATCC BAA-2541</strain>
    </source>
</reference>
<feature type="signal peptide" evidence="1">
    <location>
        <begin position="1"/>
        <end position="23"/>
    </location>
</feature>
<evidence type="ECO:0000313" key="5">
    <source>
        <dbReference type="Proteomes" id="UP000198319"/>
    </source>
</evidence>
<comment type="caution">
    <text evidence="2">The sequence shown here is derived from an EMBL/GenBank/DDBJ whole genome shotgun (WGS) entry which is preliminary data.</text>
</comment>
<dbReference type="OrthoDB" id="1365212at2"/>
<dbReference type="AlphaFoldDB" id="A0A1S1J1W9"/>
<evidence type="ECO:0000313" key="3">
    <source>
        <dbReference type="EMBL" id="OXB15881.1"/>
    </source>
</evidence>
<feature type="chain" id="PRO_5010302022" evidence="1">
    <location>
        <begin position="24"/>
        <end position="89"/>
    </location>
</feature>
<keyword evidence="5" id="KW-1185">Reference proteome</keyword>
<dbReference type="Proteomes" id="UP000198319">
    <property type="component" value="Unassembled WGS sequence"/>
</dbReference>
<evidence type="ECO:0000313" key="2">
    <source>
        <dbReference type="EMBL" id="OHT43651.1"/>
    </source>
</evidence>
<dbReference type="EMBL" id="MUHG01000031">
    <property type="protein sequence ID" value="OXB15881.1"/>
    <property type="molecule type" value="Genomic_DNA"/>
</dbReference>
<accession>A0A1S1J1W9</accession>
<protein>
    <submittedName>
        <fullName evidence="2">Uncharacterized protein</fullName>
    </submittedName>
</protein>
<dbReference type="EMBL" id="MIKE01000027">
    <property type="protein sequence ID" value="OHT43651.1"/>
    <property type="molecule type" value="Genomic_DNA"/>
</dbReference>
<dbReference type="RefSeq" id="WP_070908597.1">
    <property type="nucleotide sequence ID" value="NZ_MIKE01000027.1"/>
</dbReference>
<reference evidence="2" key="1">
    <citation type="submission" date="2016-09" db="EMBL/GenBank/DDBJ databases">
        <authorList>
            <person name="Capua I."/>
            <person name="De Benedictis P."/>
            <person name="Joannis T."/>
            <person name="Lombin L.H."/>
            <person name="Cattoli G."/>
        </authorList>
    </citation>
    <scope>NUCLEOTIDE SEQUENCE [LARGE SCALE GENOMIC DNA]</scope>
    <source>
        <strain evidence="2">MSU</strain>
    </source>
</reference>
<dbReference type="Proteomes" id="UP000180252">
    <property type="component" value="Unassembled WGS sequence"/>
</dbReference>
<gene>
    <name evidence="3" type="ORF">B0A71_19925</name>
    <name evidence="2" type="ORF">BHE19_17900</name>
</gene>
<evidence type="ECO:0000313" key="4">
    <source>
        <dbReference type="Proteomes" id="UP000180252"/>
    </source>
</evidence>
<reference evidence="4" key="2">
    <citation type="submission" date="2016-09" db="EMBL/GenBank/DDBJ databases">
        <authorList>
            <person name="Chen S."/>
            <person name="Walker E."/>
        </authorList>
    </citation>
    <scope>NUCLEOTIDE SEQUENCE [LARGE SCALE GENOMIC DNA]</scope>
    <source>
        <strain evidence="4">MSU</strain>
    </source>
</reference>
<organism evidence="2 4">
    <name type="scientific">Flavobacterium tructae</name>
    <dbReference type="NCBI Taxonomy" id="1114873"/>
    <lineage>
        <taxon>Bacteria</taxon>
        <taxon>Pseudomonadati</taxon>
        <taxon>Bacteroidota</taxon>
        <taxon>Flavobacteriia</taxon>
        <taxon>Flavobacteriales</taxon>
        <taxon>Flavobacteriaceae</taxon>
        <taxon>Flavobacterium</taxon>
    </lineage>
</organism>
<name>A0A1S1J1W9_9FLAO</name>
<keyword evidence="1" id="KW-0732">Signal</keyword>